<dbReference type="Proteomes" id="UP000000343">
    <property type="component" value="Chromosome"/>
</dbReference>
<dbReference type="KEGG" id="acm:AciX9_0852"/>
<keyword evidence="4" id="KW-1185">Reference proteome</keyword>
<dbReference type="InterPro" id="IPR001279">
    <property type="entry name" value="Metallo-B-lactamas"/>
</dbReference>
<feature type="domain" description="Metallo-beta-lactamase" evidence="2">
    <location>
        <begin position="18"/>
        <end position="216"/>
    </location>
</feature>
<dbReference type="InterPro" id="IPR050855">
    <property type="entry name" value="NDM-1-like"/>
</dbReference>
<evidence type="ECO:0000313" key="4">
    <source>
        <dbReference type="Proteomes" id="UP000000343"/>
    </source>
</evidence>
<dbReference type="eggNOG" id="COG0491">
    <property type="taxonomic scope" value="Bacteria"/>
</dbReference>
<dbReference type="RefSeq" id="WP_013579245.1">
    <property type="nucleotide sequence ID" value="NC_015064.1"/>
</dbReference>
<evidence type="ECO:0000259" key="2">
    <source>
        <dbReference type="SMART" id="SM00849"/>
    </source>
</evidence>
<dbReference type="STRING" id="1198114.AciX9_0852"/>
<dbReference type="SUPFAM" id="SSF56281">
    <property type="entry name" value="Metallo-hydrolase/oxidoreductase"/>
    <property type="match status" value="1"/>
</dbReference>
<dbReference type="OrthoDB" id="9802248at2"/>
<dbReference type="PANTHER" id="PTHR42951">
    <property type="entry name" value="METALLO-BETA-LACTAMASE DOMAIN-CONTAINING"/>
    <property type="match status" value="1"/>
</dbReference>
<sequence length="236" mass="24944">MKTTQITPNSLQLTRFGLCNCYLVRESSPEGDSFTLIDTTIGGSTDAILAAALTAGAPIRRILLTHAHGDHVGSLDALMKKLGPDTQLAASARSLPLLERKPNKSLRPGEPQAKIKGSLPGTKSIPTHLLAEGELFGSLRVIETPGHIPGHLSFLDERDGTLFTGDALVCVGRLAVSGYAPWFFPLPNVATWHKPTAVASARKLLTYDIARFAAGHGAIRSGGIPALQQALQQTGA</sequence>
<dbReference type="Gene3D" id="3.60.15.10">
    <property type="entry name" value="Ribonuclease Z/Hydroxyacylglutathione hydrolase-like"/>
    <property type="match status" value="1"/>
</dbReference>
<dbReference type="CDD" id="cd07721">
    <property type="entry name" value="yflN-like_MBL-fold"/>
    <property type="match status" value="1"/>
</dbReference>
<reference evidence="4" key="1">
    <citation type="submission" date="2011-01" db="EMBL/GenBank/DDBJ databases">
        <title>Complete sequence of chromosome of Acidobacterium sp. MP5ACTX9.</title>
        <authorList>
            <consortium name="US DOE Joint Genome Institute"/>
            <person name="Lucas S."/>
            <person name="Copeland A."/>
            <person name="Lapidus A."/>
            <person name="Cheng J.-F."/>
            <person name="Goodwin L."/>
            <person name="Pitluck S."/>
            <person name="Teshima H."/>
            <person name="Detter J.C."/>
            <person name="Han C."/>
            <person name="Tapia R."/>
            <person name="Land M."/>
            <person name="Hauser L."/>
            <person name="Kyrpides N."/>
            <person name="Ivanova N."/>
            <person name="Ovchinnikova G."/>
            <person name="Pagani I."/>
            <person name="Rawat S.R."/>
            <person name="Mannisto M."/>
            <person name="Haggblom M.M."/>
            <person name="Woyke T."/>
        </authorList>
    </citation>
    <scope>NUCLEOTIDE SEQUENCE [LARGE SCALE GENOMIC DNA]</scope>
    <source>
        <strain evidence="4">MP5ACTX9</strain>
    </source>
</reference>
<dbReference type="PaxDb" id="1198114-AciX9_0852"/>
<evidence type="ECO:0000256" key="1">
    <source>
        <dbReference type="SAM" id="MobiDB-lite"/>
    </source>
</evidence>
<dbReference type="HOGENOM" id="CLU_030571_2_4_0"/>
<feature type="region of interest" description="Disordered" evidence="1">
    <location>
        <begin position="101"/>
        <end position="121"/>
    </location>
</feature>
<accession>E8X154</accession>
<dbReference type="SMART" id="SM00849">
    <property type="entry name" value="Lactamase_B"/>
    <property type="match status" value="1"/>
</dbReference>
<organism evidence="4">
    <name type="scientific">Granulicella tundricola (strain ATCC BAA-1859 / DSM 23138 / MP5ACTX9)</name>
    <dbReference type="NCBI Taxonomy" id="1198114"/>
    <lineage>
        <taxon>Bacteria</taxon>
        <taxon>Pseudomonadati</taxon>
        <taxon>Acidobacteriota</taxon>
        <taxon>Terriglobia</taxon>
        <taxon>Terriglobales</taxon>
        <taxon>Acidobacteriaceae</taxon>
        <taxon>Granulicella</taxon>
    </lineage>
</organism>
<evidence type="ECO:0000313" key="3">
    <source>
        <dbReference type="EMBL" id="ADW67920.1"/>
    </source>
</evidence>
<dbReference type="AlphaFoldDB" id="E8X154"/>
<gene>
    <name evidence="3" type="ordered locus">AciX9_0852</name>
</gene>
<dbReference type="InterPro" id="IPR036866">
    <property type="entry name" value="RibonucZ/Hydroxyglut_hydro"/>
</dbReference>
<protein>
    <submittedName>
        <fullName evidence="3">Beta-lactamase domain protein</fullName>
    </submittedName>
</protein>
<dbReference type="PANTHER" id="PTHR42951:SF9">
    <property type="entry name" value="METAL-DEPENDENT HYDROLASE"/>
    <property type="match status" value="1"/>
</dbReference>
<dbReference type="EMBL" id="CP002480">
    <property type="protein sequence ID" value="ADW67920.1"/>
    <property type="molecule type" value="Genomic_DNA"/>
</dbReference>
<proteinExistence type="predicted"/>
<dbReference type="Pfam" id="PF00753">
    <property type="entry name" value="Lactamase_B"/>
    <property type="match status" value="1"/>
</dbReference>
<name>E8X154_GRATM</name>